<evidence type="ECO:0000313" key="1">
    <source>
        <dbReference type="EMBL" id="PBK87074.1"/>
    </source>
</evidence>
<name>A0A2H3D008_ARMGA</name>
<dbReference type="InParanoid" id="A0A2H3D008"/>
<accession>A0A2H3D008</accession>
<proteinExistence type="predicted"/>
<dbReference type="Proteomes" id="UP000217790">
    <property type="component" value="Unassembled WGS sequence"/>
</dbReference>
<keyword evidence="2" id="KW-1185">Reference proteome</keyword>
<evidence type="ECO:0000313" key="2">
    <source>
        <dbReference type="Proteomes" id="UP000217790"/>
    </source>
</evidence>
<dbReference type="OrthoDB" id="2682806at2759"/>
<reference evidence="2" key="1">
    <citation type="journal article" date="2017" name="Nat. Ecol. Evol.">
        <title>Genome expansion and lineage-specific genetic innovations in the forest pathogenic fungi Armillaria.</title>
        <authorList>
            <person name="Sipos G."/>
            <person name="Prasanna A.N."/>
            <person name="Walter M.C."/>
            <person name="O'Connor E."/>
            <person name="Balint B."/>
            <person name="Krizsan K."/>
            <person name="Kiss B."/>
            <person name="Hess J."/>
            <person name="Varga T."/>
            <person name="Slot J."/>
            <person name="Riley R."/>
            <person name="Boka B."/>
            <person name="Rigling D."/>
            <person name="Barry K."/>
            <person name="Lee J."/>
            <person name="Mihaltcheva S."/>
            <person name="LaButti K."/>
            <person name="Lipzen A."/>
            <person name="Waldron R."/>
            <person name="Moloney N.M."/>
            <person name="Sperisen C."/>
            <person name="Kredics L."/>
            <person name="Vagvoelgyi C."/>
            <person name="Patrignani A."/>
            <person name="Fitzpatrick D."/>
            <person name="Nagy I."/>
            <person name="Doyle S."/>
            <person name="Anderson J.B."/>
            <person name="Grigoriev I.V."/>
            <person name="Gueldener U."/>
            <person name="Muensterkoetter M."/>
            <person name="Nagy L.G."/>
        </authorList>
    </citation>
    <scope>NUCLEOTIDE SEQUENCE [LARGE SCALE GENOMIC DNA]</scope>
    <source>
        <strain evidence="2">Ar21-2</strain>
    </source>
</reference>
<gene>
    <name evidence="1" type="ORF">ARMGADRAFT_1034972</name>
</gene>
<organism evidence="1 2">
    <name type="scientific">Armillaria gallica</name>
    <name type="common">Bulbous honey fungus</name>
    <name type="synonym">Armillaria bulbosa</name>
    <dbReference type="NCBI Taxonomy" id="47427"/>
    <lineage>
        <taxon>Eukaryota</taxon>
        <taxon>Fungi</taxon>
        <taxon>Dikarya</taxon>
        <taxon>Basidiomycota</taxon>
        <taxon>Agaricomycotina</taxon>
        <taxon>Agaricomycetes</taxon>
        <taxon>Agaricomycetidae</taxon>
        <taxon>Agaricales</taxon>
        <taxon>Marasmiineae</taxon>
        <taxon>Physalacriaceae</taxon>
        <taxon>Armillaria</taxon>
    </lineage>
</organism>
<dbReference type="EMBL" id="KZ293680">
    <property type="protein sequence ID" value="PBK87074.1"/>
    <property type="molecule type" value="Genomic_DNA"/>
</dbReference>
<sequence length="164" mass="18678">MIDDSEIPQEFYINNAFFNAKLRETIQRKVPVKRKAWFLPGVPSRASSVKRVWGQFYFSGLMICKGCCLTNHANLPLHMIKDLGLQVQLGHIEDSLCINPELKSTIVLVNVKRAPTVASSSYDLHGTQQVYSNLKSYNFYKSLTHVMDAMGLRVPKLEGKRKMM</sequence>
<dbReference type="AlphaFoldDB" id="A0A2H3D008"/>
<protein>
    <submittedName>
        <fullName evidence="1">Uncharacterized protein</fullName>
    </submittedName>
</protein>